<protein>
    <submittedName>
        <fullName evidence="2">Uncharacterized protein</fullName>
    </submittedName>
</protein>
<reference evidence="2" key="2">
    <citation type="journal article" date="2023" name="IMA Fungus">
        <title>Comparative genomic study of the Penicillium genus elucidates a diverse pangenome and 15 lateral gene transfer events.</title>
        <authorList>
            <person name="Petersen C."/>
            <person name="Sorensen T."/>
            <person name="Nielsen M.R."/>
            <person name="Sondergaard T.E."/>
            <person name="Sorensen J.L."/>
            <person name="Fitzpatrick D.A."/>
            <person name="Frisvad J.C."/>
            <person name="Nielsen K.L."/>
        </authorList>
    </citation>
    <scope>NUCLEOTIDE SEQUENCE</scope>
    <source>
        <strain evidence="2">IBT 29864</strain>
    </source>
</reference>
<dbReference type="GeneID" id="81440344"/>
<organism evidence="2 3">
    <name type="scientific">Penicillium cataractarum</name>
    <dbReference type="NCBI Taxonomy" id="2100454"/>
    <lineage>
        <taxon>Eukaryota</taxon>
        <taxon>Fungi</taxon>
        <taxon>Dikarya</taxon>
        <taxon>Ascomycota</taxon>
        <taxon>Pezizomycotina</taxon>
        <taxon>Eurotiomycetes</taxon>
        <taxon>Eurotiomycetidae</taxon>
        <taxon>Eurotiales</taxon>
        <taxon>Aspergillaceae</taxon>
        <taxon>Penicillium</taxon>
    </lineage>
</organism>
<sequence length="67" mass="7739">MYRYISEFDLDITDIIGESDEEEESTAEERHDNEEDDDEDEDRDKGEDEGEDMNSVPLDAYILSATS</sequence>
<dbReference type="RefSeq" id="XP_056553228.1">
    <property type="nucleotide sequence ID" value="XM_056701165.1"/>
</dbReference>
<dbReference type="Proteomes" id="UP001147782">
    <property type="component" value="Unassembled WGS sequence"/>
</dbReference>
<accession>A0A9W9V6W1</accession>
<feature type="region of interest" description="Disordered" evidence="1">
    <location>
        <begin position="13"/>
        <end position="67"/>
    </location>
</feature>
<name>A0A9W9V6W1_9EURO</name>
<reference evidence="2" key="1">
    <citation type="submission" date="2022-11" db="EMBL/GenBank/DDBJ databases">
        <authorList>
            <person name="Petersen C."/>
        </authorList>
    </citation>
    <scope>NUCLEOTIDE SEQUENCE</scope>
    <source>
        <strain evidence="2">IBT 29864</strain>
    </source>
</reference>
<feature type="compositionally biased region" description="Acidic residues" evidence="1">
    <location>
        <begin position="34"/>
        <end position="52"/>
    </location>
</feature>
<dbReference type="AlphaFoldDB" id="A0A9W9V6W1"/>
<evidence type="ECO:0000313" key="3">
    <source>
        <dbReference type="Proteomes" id="UP001147782"/>
    </source>
</evidence>
<gene>
    <name evidence="2" type="ORF">N7496_008246</name>
</gene>
<comment type="caution">
    <text evidence="2">The sequence shown here is derived from an EMBL/GenBank/DDBJ whole genome shotgun (WGS) entry which is preliminary data.</text>
</comment>
<proteinExistence type="predicted"/>
<feature type="compositionally biased region" description="Acidic residues" evidence="1">
    <location>
        <begin position="13"/>
        <end position="26"/>
    </location>
</feature>
<keyword evidence="3" id="KW-1185">Reference proteome</keyword>
<dbReference type="EMBL" id="JAPZBS010000007">
    <property type="protein sequence ID" value="KAJ5368486.1"/>
    <property type="molecule type" value="Genomic_DNA"/>
</dbReference>
<evidence type="ECO:0000313" key="2">
    <source>
        <dbReference type="EMBL" id="KAJ5368486.1"/>
    </source>
</evidence>
<evidence type="ECO:0000256" key="1">
    <source>
        <dbReference type="SAM" id="MobiDB-lite"/>
    </source>
</evidence>